<feature type="region of interest" description="Disordered" evidence="5">
    <location>
        <begin position="260"/>
        <end position="291"/>
    </location>
</feature>
<feature type="transmembrane region" description="Helical" evidence="6">
    <location>
        <begin position="408"/>
        <end position="432"/>
    </location>
</feature>
<dbReference type="GO" id="GO:0022857">
    <property type="term" value="F:transmembrane transporter activity"/>
    <property type="evidence" value="ECO:0007669"/>
    <property type="project" value="InterPro"/>
</dbReference>
<protein>
    <recommendedName>
        <fullName evidence="9">Major facilitator superfamily (MFS) profile domain-containing protein</fullName>
    </recommendedName>
</protein>
<evidence type="ECO:0000313" key="7">
    <source>
        <dbReference type="EMBL" id="KAJ9612758.1"/>
    </source>
</evidence>
<feature type="compositionally biased region" description="Low complexity" evidence="5">
    <location>
        <begin position="10"/>
        <end position="23"/>
    </location>
</feature>
<comment type="subcellular location">
    <subcellularLocation>
        <location evidence="1">Membrane</location>
        <topology evidence="1">Multi-pass membrane protein</topology>
    </subcellularLocation>
</comment>
<evidence type="ECO:0000256" key="4">
    <source>
        <dbReference type="ARBA" id="ARBA00023136"/>
    </source>
</evidence>
<feature type="transmembrane region" description="Helical" evidence="6">
    <location>
        <begin position="481"/>
        <end position="502"/>
    </location>
</feature>
<reference evidence="7" key="1">
    <citation type="submission" date="2022-10" db="EMBL/GenBank/DDBJ databases">
        <title>Culturing micro-colonial fungi from biological soil crusts in the Mojave desert and describing Neophaeococcomyces mojavensis, and introducing the new genera and species Taxawa tesnikishii.</title>
        <authorList>
            <person name="Kurbessoian T."/>
            <person name="Stajich J.E."/>
        </authorList>
    </citation>
    <scope>NUCLEOTIDE SEQUENCE</scope>
    <source>
        <strain evidence="7">TK_35</strain>
    </source>
</reference>
<feature type="transmembrane region" description="Helical" evidence="6">
    <location>
        <begin position="203"/>
        <end position="226"/>
    </location>
</feature>
<evidence type="ECO:0000256" key="2">
    <source>
        <dbReference type="ARBA" id="ARBA00022692"/>
    </source>
</evidence>
<gene>
    <name evidence="7" type="ORF">H2204_014927</name>
</gene>
<dbReference type="SUPFAM" id="SSF103473">
    <property type="entry name" value="MFS general substrate transporter"/>
    <property type="match status" value="1"/>
</dbReference>
<feature type="transmembrane region" description="Helical" evidence="6">
    <location>
        <begin position="384"/>
        <end position="402"/>
    </location>
</feature>
<dbReference type="InterPro" id="IPR005829">
    <property type="entry name" value="Sugar_transporter_CS"/>
</dbReference>
<evidence type="ECO:0000313" key="8">
    <source>
        <dbReference type="Proteomes" id="UP001172681"/>
    </source>
</evidence>
<feature type="transmembrane region" description="Helical" evidence="6">
    <location>
        <begin position="309"/>
        <end position="327"/>
    </location>
</feature>
<keyword evidence="2 6" id="KW-0812">Transmembrane</keyword>
<dbReference type="InterPro" id="IPR036259">
    <property type="entry name" value="MFS_trans_sf"/>
</dbReference>
<keyword evidence="3 6" id="KW-1133">Transmembrane helix</keyword>
<name>A0AA38XFY7_9EURO</name>
<organism evidence="7 8">
    <name type="scientific">Knufia peltigerae</name>
    <dbReference type="NCBI Taxonomy" id="1002370"/>
    <lineage>
        <taxon>Eukaryota</taxon>
        <taxon>Fungi</taxon>
        <taxon>Dikarya</taxon>
        <taxon>Ascomycota</taxon>
        <taxon>Pezizomycotina</taxon>
        <taxon>Eurotiomycetes</taxon>
        <taxon>Chaetothyriomycetidae</taxon>
        <taxon>Chaetothyriales</taxon>
        <taxon>Trichomeriaceae</taxon>
        <taxon>Knufia</taxon>
    </lineage>
</organism>
<dbReference type="Gene3D" id="1.20.1250.20">
    <property type="entry name" value="MFS general substrate transporter like domains"/>
    <property type="match status" value="1"/>
</dbReference>
<keyword evidence="4 6" id="KW-0472">Membrane</keyword>
<accession>A0AA38XFY7</accession>
<dbReference type="GO" id="GO:0016020">
    <property type="term" value="C:membrane"/>
    <property type="evidence" value="ECO:0007669"/>
    <property type="project" value="UniProtKB-SubCell"/>
</dbReference>
<evidence type="ECO:0000256" key="6">
    <source>
        <dbReference type="SAM" id="Phobius"/>
    </source>
</evidence>
<dbReference type="PROSITE" id="PS00216">
    <property type="entry name" value="SUGAR_TRANSPORT_1"/>
    <property type="match status" value="1"/>
</dbReference>
<evidence type="ECO:0000256" key="5">
    <source>
        <dbReference type="SAM" id="MobiDB-lite"/>
    </source>
</evidence>
<dbReference type="Proteomes" id="UP001172681">
    <property type="component" value="Unassembled WGS sequence"/>
</dbReference>
<dbReference type="Pfam" id="PF07690">
    <property type="entry name" value="MFS_1"/>
    <property type="match status" value="1"/>
</dbReference>
<sequence length="509" mass="56528">MTISEDEQPRQQQQSTESQPLLQEPTPENTAHKPPPSRTIFWKLYALVFCINIAFQILIPAQTEVFENIYCKQWYHKHPRPDLPAHGPVPESFCKISPVQTQVSSLKGWLEVSQAVPGLLLSIPIGVLADRIGRRHIFIANASSIFLMQVWITAVTWLDGRFPLRTVWLSGAFGLFTGGTIVTEMLFVCILSDISPEGRLADAFFRATSFSYLGRMLGPFVAGILMRWSPWYPVYLGLGILGFTIIVVLSLPETLHLQNHNDEAEETTSEHEEGPQTTTTPPAPPKRSGFSFADSQMSIRRVLKIWSDWRLVFVALTLPFKIIYYALNDLVQRYVSDRYGWTLANATLLYSIQAAATTVMLLTILPLMSNYIDSRFSISVLQKNVVMTRASLFVLALAYAVTGLAPNPIIMVIGMFIETLSTGLPATMRALAAALVSNQDKGTVFSVMAVAETLSTMMAYPVTAMLFNIGLEHGGGAWLGLPYDFVSVAAAFAGIIMCLLRFERPVRIP</sequence>
<evidence type="ECO:0000256" key="3">
    <source>
        <dbReference type="ARBA" id="ARBA00022989"/>
    </source>
</evidence>
<proteinExistence type="predicted"/>
<dbReference type="EMBL" id="JAPDRN010000209">
    <property type="protein sequence ID" value="KAJ9612758.1"/>
    <property type="molecule type" value="Genomic_DNA"/>
</dbReference>
<feature type="region of interest" description="Disordered" evidence="5">
    <location>
        <begin position="1"/>
        <end position="35"/>
    </location>
</feature>
<feature type="transmembrane region" description="Helical" evidence="6">
    <location>
        <begin position="232"/>
        <end position="251"/>
    </location>
</feature>
<evidence type="ECO:0000256" key="1">
    <source>
        <dbReference type="ARBA" id="ARBA00004141"/>
    </source>
</evidence>
<feature type="transmembrane region" description="Helical" evidence="6">
    <location>
        <begin position="347"/>
        <end position="372"/>
    </location>
</feature>
<dbReference type="InterPro" id="IPR011701">
    <property type="entry name" value="MFS"/>
</dbReference>
<feature type="transmembrane region" description="Helical" evidence="6">
    <location>
        <begin position="444"/>
        <end position="469"/>
    </location>
</feature>
<feature type="transmembrane region" description="Helical" evidence="6">
    <location>
        <begin position="40"/>
        <end position="59"/>
    </location>
</feature>
<dbReference type="AlphaFoldDB" id="A0AA38XFY7"/>
<dbReference type="PANTHER" id="PTHR23507:SF1">
    <property type="entry name" value="FI18259P1-RELATED"/>
    <property type="match status" value="1"/>
</dbReference>
<dbReference type="PANTHER" id="PTHR23507">
    <property type="entry name" value="ZGC:174356"/>
    <property type="match status" value="1"/>
</dbReference>
<feature type="transmembrane region" description="Helical" evidence="6">
    <location>
        <begin position="112"/>
        <end position="129"/>
    </location>
</feature>
<comment type="caution">
    <text evidence="7">The sequence shown here is derived from an EMBL/GenBank/DDBJ whole genome shotgun (WGS) entry which is preliminary data.</text>
</comment>
<feature type="transmembrane region" description="Helical" evidence="6">
    <location>
        <begin position="136"/>
        <end position="155"/>
    </location>
</feature>
<keyword evidence="8" id="KW-1185">Reference proteome</keyword>
<feature type="transmembrane region" description="Helical" evidence="6">
    <location>
        <begin position="167"/>
        <end position="191"/>
    </location>
</feature>
<evidence type="ECO:0008006" key="9">
    <source>
        <dbReference type="Google" id="ProtNLM"/>
    </source>
</evidence>